<evidence type="ECO:0000313" key="9">
    <source>
        <dbReference type="Proteomes" id="UP000245489"/>
    </source>
</evidence>
<evidence type="ECO:0000256" key="2">
    <source>
        <dbReference type="ARBA" id="ARBA00007613"/>
    </source>
</evidence>
<dbReference type="GO" id="GO:0015288">
    <property type="term" value="F:porin activity"/>
    <property type="evidence" value="ECO:0007669"/>
    <property type="project" value="TreeGrafter"/>
</dbReference>
<evidence type="ECO:0000256" key="6">
    <source>
        <dbReference type="ARBA" id="ARBA00023136"/>
    </source>
</evidence>
<evidence type="ECO:0000313" key="8">
    <source>
        <dbReference type="EMBL" id="PWK17322.1"/>
    </source>
</evidence>
<keyword evidence="6" id="KW-0472">Membrane</keyword>
<accession>A0A316DII3</accession>
<evidence type="ECO:0000256" key="7">
    <source>
        <dbReference type="ARBA" id="ARBA00023237"/>
    </source>
</evidence>
<dbReference type="EMBL" id="QGGO01000036">
    <property type="protein sequence ID" value="PWK17322.1"/>
    <property type="molecule type" value="Genomic_DNA"/>
</dbReference>
<dbReference type="GO" id="GO:1990281">
    <property type="term" value="C:efflux pump complex"/>
    <property type="evidence" value="ECO:0007669"/>
    <property type="project" value="TreeGrafter"/>
</dbReference>
<dbReference type="Proteomes" id="UP000245489">
    <property type="component" value="Unassembled WGS sequence"/>
</dbReference>
<comment type="caution">
    <text evidence="8">The sequence shown here is derived from an EMBL/GenBank/DDBJ whole genome shotgun (WGS) entry which is preliminary data.</text>
</comment>
<keyword evidence="5" id="KW-0812">Transmembrane</keyword>
<reference evidence="8 9" key="1">
    <citation type="submission" date="2018-05" db="EMBL/GenBank/DDBJ databases">
        <title>Genomic Encyclopedia of Archaeal and Bacterial Type Strains, Phase II (KMG-II): from individual species to whole genera.</title>
        <authorList>
            <person name="Goeker M."/>
        </authorList>
    </citation>
    <scope>NUCLEOTIDE SEQUENCE [LARGE SCALE GENOMIC DNA]</scope>
    <source>
        <strain evidence="8 9">DSM 22214</strain>
    </source>
</reference>
<dbReference type="AlphaFoldDB" id="A0A316DII3"/>
<evidence type="ECO:0000256" key="4">
    <source>
        <dbReference type="ARBA" id="ARBA00022452"/>
    </source>
</evidence>
<dbReference type="OrthoDB" id="9811587at2"/>
<sequence length="478" mass="53382">MFRISVFVLLLHTIQGFSQTIKPLTLQECISKALANNLQTRQIQYQIQENESRIISSKFSQYPNVNGSFSQNFASGRIIDPFTNVIINQNTNYQNLGINSSVVVFEGGVLRNNIRLNELGAKSSQQELNATKENIKLKVIEAFFQVLNAQEQLAITKKIFESSTFQLNRIETLLKEGMASKAVLFDIQAQISGEELGVANAESALEYAKIVLLQVMNENKTTIEIDTKNMVQSTTEPYSFPVNAVMQSAIGTQSIVDVAKTKVEISEIGIDLAEASNKPSVSANLNMGTNYSSAAPDQRFVSDGKPSKFIESKSNDYVLSNGQKQNIIKQVEVPSGDFQKLGYTNQLGYNFSTIVGFNVRVPIFNAFDSKIKIQQANLSKLKAENELNITQIQVKNTVALAYRNMQTAYLKLGLINKQLAALEVAFDLTKKKFEEGNLSSLEYTLAKNNIDKVRVSVVQAKYEYIFRTKVLDFYADRI</sequence>
<dbReference type="PANTHER" id="PTHR30026">
    <property type="entry name" value="OUTER MEMBRANE PROTEIN TOLC"/>
    <property type="match status" value="1"/>
</dbReference>
<dbReference type="PANTHER" id="PTHR30026:SF20">
    <property type="entry name" value="OUTER MEMBRANE PROTEIN TOLC"/>
    <property type="match status" value="1"/>
</dbReference>
<dbReference type="RefSeq" id="WP_109745079.1">
    <property type="nucleotide sequence ID" value="NZ_QGGO01000036.1"/>
</dbReference>
<comment type="similarity">
    <text evidence="2">Belongs to the outer membrane factor (OMF) (TC 1.B.17) family.</text>
</comment>
<comment type="subcellular location">
    <subcellularLocation>
        <location evidence="1">Cell outer membrane</location>
    </subcellularLocation>
</comment>
<protein>
    <submittedName>
        <fullName evidence="8">Outer membrane protein</fullName>
    </submittedName>
</protein>
<organism evidence="8 9">
    <name type="scientific">Arcicella aurantiaca</name>
    <dbReference type="NCBI Taxonomy" id="591202"/>
    <lineage>
        <taxon>Bacteria</taxon>
        <taxon>Pseudomonadati</taxon>
        <taxon>Bacteroidota</taxon>
        <taxon>Cytophagia</taxon>
        <taxon>Cytophagales</taxon>
        <taxon>Flectobacillaceae</taxon>
        <taxon>Arcicella</taxon>
    </lineage>
</organism>
<keyword evidence="7" id="KW-0998">Cell outer membrane</keyword>
<dbReference type="InterPro" id="IPR003423">
    <property type="entry name" value="OMP_efflux"/>
</dbReference>
<dbReference type="SUPFAM" id="SSF56954">
    <property type="entry name" value="Outer membrane efflux proteins (OEP)"/>
    <property type="match status" value="1"/>
</dbReference>
<dbReference type="GO" id="GO:0015562">
    <property type="term" value="F:efflux transmembrane transporter activity"/>
    <property type="evidence" value="ECO:0007669"/>
    <property type="project" value="InterPro"/>
</dbReference>
<proteinExistence type="inferred from homology"/>
<evidence type="ECO:0000256" key="5">
    <source>
        <dbReference type="ARBA" id="ARBA00022692"/>
    </source>
</evidence>
<evidence type="ECO:0000256" key="1">
    <source>
        <dbReference type="ARBA" id="ARBA00004442"/>
    </source>
</evidence>
<keyword evidence="9" id="KW-1185">Reference proteome</keyword>
<keyword evidence="3" id="KW-0813">Transport</keyword>
<evidence type="ECO:0000256" key="3">
    <source>
        <dbReference type="ARBA" id="ARBA00022448"/>
    </source>
</evidence>
<name>A0A316DII3_9BACT</name>
<keyword evidence="4" id="KW-1134">Transmembrane beta strand</keyword>
<dbReference type="InterPro" id="IPR051906">
    <property type="entry name" value="TolC-like"/>
</dbReference>
<dbReference type="Pfam" id="PF02321">
    <property type="entry name" value="OEP"/>
    <property type="match status" value="2"/>
</dbReference>
<gene>
    <name evidence="8" type="ORF">LV89_04423</name>
</gene>
<dbReference type="Gene3D" id="1.20.1600.10">
    <property type="entry name" value="Outer membrane efflux proteins (OEP)"/>
    <property type="match status" value="1"/>
</dbReference>
<dbReference type="GO" id="GO:0009279">
    <property type="term" value="C:cell outer membrane"/>
    <property type="evidence" value="ECO:0007669"/>
    <property type="project" value="UniProtKB-SubCell"/>
</dbReference>